<sequence length="289" mass="33209">MDTTTLSQTLTCAEALEWLEGALHDLDNENLDPDRAMSVILEREWKTEDELLEFFKQISIELAMTATQSNYQSTASLFGVDLPYSLGFDSAYQKLWEKALHTNSQKFKEQISFDKWQNTCIDGGVEWLLVSSLIPLATLYEKPLFEQLRRKSIKSLTPEQEIFLSDLVDSMGSGGYYDGEMMPEELVNIPSSKILVEIFCEWRPLQDLWVPDIIRKLLESDYVNNEIKGSISSRLKCEQIDEDLLEDWQSHLEEKWTSEDIEQVLTSCNLNCKGFSKSVTDQESFRGAV</sequence>
<dbReference type="Proteomes" id="UP000240206">
    <property type="component" value="Unassembled WGS sequence"/>
</dbReference>
<comment type="caution">
    <text evidence="1">The sequence shown here is derived from an EMBL/GenBank/DDBJ whole genome shotgun (WGS) entry which is preliminary data.</text>
</comment>
<accession>A0A2P7EEB3</accession>
<protein>
    <submittedName>
        <fullName evidence="1">Uncharacterized protein</fullName>
    </submittedName>
</protein>
<gene>
    <name evidence="1" type="ORF">C7K08_07130</name>
</gene>
<organism evidence="1 2">
    <name type="scientific">Synechococcus lacustris str. Tous</name>
    <dbReference type="NCBI Taxonomy" id="1910958"/>
    <lineage>
        <taxon>Bacteria</taxon>
        <taxon>Bacillati</taxon>
        <taxon>Cyanobacteriota</taxon>
        <taxon>Cyanophyceae</taxon>
        <taxon>Synechococcales</taxon>
        <taxon>Synechococcaceae</taxon>
        <taxon>Synechococcus</taxon>
    </lineage>
</organism>
<dbReference type="RefSeq" id="WP_106499957.1">
    <property type="nucleotide sequence ID" value="NZ_PXVC01000027.1"/>
</dbReference>
<evidence type="ECO:0000313" key="1">
    <source>
        <dbReference type="EMBL" id="PSI01571.1"/>
    </source>
</evidence>
<name>A0A2P7EEB3_9SYNE</name>
<reference evidence="2" key="1">
    <citation type="submission" date="2018-03" db="EMBL/GenBank/DDBJ databases">
        <title>Ecological and genomic features of two cosmopolitan and abundant freshwater picocyanobacteria.</title>
        <authorList>
            <person name="Cabello-Yeves P.J."/>
            <person name="Picazo A."/>
            <person name="Camacho A."/>
            <person name="Callieri C."/>
            <person name="Rosselli R."/>
            <person name="Roda-Garcia J."/>
            <person name="Coutinho F.H."/>
            <person name="Rodriguez-Valera F."/>
        </authorList>
    </citation>
    <scope>NUCLEOTIDE SEQUENCE [LARGE SCALE GENOMIC DNA]</scope>
    <source>
        <strain evidence="2">Tous</strain>
    </source>
</reference>
<proteinExistence type="predicted"/>
<evidence type="ECO:0000313" key="2">
    <source>
        <dbReference type="Proteomes" id="UP000240206"/>
    </source>
</evidence>
<dbReference type="EMBL" id="PXVC01000027">
    <property type="protein sequence ID" value="PSI01571.1"/>
    <property type="molecule type" value="Genomic_DNA"/>
</dbReference>
<keyword evidence="2" id="KW-1185">Reference proteome</keyword>
<dbReference type="AlphaFoldDB" id="A0A2P7EEB3"/>